<dbReference type="Gene3D" id="3.40.50.150">
    <property type="entry name" value="Vaccinia Virus protein VP39"/>
    <property type="match status" value="1"/>
</dbReference>
<dbReference type="GO" id="GO:0008170">
    <property type="term" value="F:N-methyltransferase activity"/>
    <property type="evidence" value="ECO:0007669"/>
    <property type="project" value="InterPro"/>
</dbReference>
<sequence length="317" mass="36402">MKEKSARNKTIDISVEEGSQYYERCIQVQSEVMIDEIIDKSIHGNSLEVLPLLPHQFVDLLIVDPPYNLEKNYHGAKFTKQSEENYREYTIDWVDKVLPLLKPNASIYVCCDWKSSLIIGSVLMEKLNVLNRITWQREKGRGASRNWKNGMEDVWFATMSKDYTFNLEAVKIRKKVIAPYRVDGKPKDWEETKEGNFRNTSPSNFWDDISIPYWSMAENTAHPTQKPEKLLAKLILASSNKGDIVFDPFMGSGTTSVTAKKLGRHYVGIEQNDVYCTWAEKRLEMAEEDGSIQGYVDGVFWERNTFATQKGSSKSGL</sequence>
<evidence type="ECO:0000259" key="6">
    <source>
        <dbReference type="Pfam" id="PF01555"/>
    </source>
</evidence>
<dbReference type="AlphaFoldDB" id="A0A9J6ZH15"/>
<dbReference type="InterPro" id="IPR001091">
    <property type="entry name" value="RM_Methyltransferase"/>
</dbReference>
<dbReference type="PROSITE" id="PS00092">
    <property type="entry name" value="N6_MTASE"/>
    <property type="match status" value="1"/>
</dbReference>
<evidence type="ECO:0000256" key="2">
    <source>
        <dbReference type="ARBA" id="ARBA00022603"/>
    </source>
</evidence>
<evidence type="ECO:0000256" key="1">
    <source>
        <dbReference type="ARBA" id="ARBA00006594"/>
    </source>
</evidence>
<dbReference type="SUPFAM" id="SSF53335">
    <property type="entry name" value="S-adenosyl-L-methionine-dependent methyltransferases"/>
    <property type="match status" value="1"/>
</dbReference>
<feature type="domain" description="DNA methylase N-4/N-6" evidence="6">
    <location>
        <begin position="58"/>
        <end position="280"/>
    </location>
</feature>
<name>A0A9J6ZH15_9BACL</name>
<evidence type="ECO:0000313" key="7">
    <source>
        <dbReference type="EMBL" id="URN95311.1"/>
    </source>
</evidence>
<evidence type="ECO:0000256" key="3">
    <source>
        <dbReference type="ARBA" id="ARBA00022679"/>
    </source>
</evidence>
<dbReference type="PANTHER" id="PTHR13370">
    <property type="entry name" value="RNA METHYLASE-RELATED"/>
    <property type="match status" value="1"/>
</dbReference>
<dbReference type="GO" id="GO:0003677">
    <property type="term" value="F:DNA binding"/>
    <property type="evidence" value="ECO:0007669"/>
    <property type="project" value="InterPro"/>
</dbReference>
<evidence type="ECO:0000313" key="8">
    <source>
        <dbReference type="Proteomes" id="UP001056756"/>
    </source>
</evidence>
<dbReference type="KEGG" id="plig:NAG76_03365"/>
<dbReference type="Proteomes" id="UP001056756">
    <property type="component" value="Chromosome"/>
</dbReference>
<dbReference type="GO" id="GO:0032259">
    <property type="term" value="P:methylation"/>
    <property type="evidence" value="ECO:0007669"/>
    <property type="project" value="UniProtKB-KW"/>
</dbReference>
<dbReference type="GO" id="GO:0005737">
    <property type="term" value="C:cytoplasm"/>
    <property type="evidence" value="ECO:0007669"/>
    <property type="project" value="TreeGrafter"/>
</dbReference>
<dbReference type="EMBL" id="CP097899">
    <property type="protein sequence ID" value="URN95311.1"/>
    <property type="molecule type" value="Genomic_DNA"/>
</dbReference>
<dbReference type="Pfam" id="PF01555">
    <property type="entry name" value="N6_N4_Mtase"/>
    <property type="match status" value="1"/>
</dbReference>
<keyword evidence="2" id="KW-0489">Methyltransferase</keyword>
<dbReference type="EC" id="2.1.1.-" evidence="5"/>
<protein>
    <recommendedName>
        <fullName evidence="5">Methyltransferase</fullName>
        <ecNumber evidence="5">2.1.1.-</ecNumber>
    </recommendedName>
</protein>
<dbReference type="PRINTS" id="PR00508">
    <property type="entry name" value="S21N4MTFRASE"/>
</dbReference>
<evidence type="ECO:0000256" key="4">
    <source>
        <dbReference type="ARBA" id="ARBA00022747"/>
    </source>
</evidence>
<keyword evidence="3" id="KW-0808">Transferase</keyword>
<dbReference type="InterPro" id="IPR002941">
    <property type="entry name" value="DNA_methylase_N4/N6"/>
</dbReference>
<dbReference type="InterPro" id="IPR029063">
    <property type="entry name" value="SAM-dependent_MTases_sf"/>
</dbReference>
<evidence type="ECO:0000256" key="5">
    <source>
        <dbReference type="RuleBase" id="RU362026"/>
    </source>
</evidence>
<dbReference type="InterPro" id="IPR002052">
    <property type="entry name" value="DNA_methylase_N6_adenine_CS"/>
</dbReference>
<dbReference type="REBASE" id="965782">
    <property type="entry name" value="M.BbaMAG5ORF3365P"/>
</dbReference>
<comment type="similarity">
    <text evidence="1 5">Belongs to the N(4)/N(6)-methyltransferase family.</text>
</comment>
<keyword evidence="4" id="KW-0680">Restriction system</keyword>
<accession>A0A9J6ZH15</accession>
<reference evidence="7" key="1">
    <citation type="submission" date="2022-05" db="EMBL/GenBank/DDBJ databases">
        <title>Novel bacterial taxa in a minimal lignocellulolytic consortium and its capacity to transform plastics disclosed by genome-resolved metagenomics.</title>
        <authorList>
            <person name="Rodriguez C.A.D."/>
            <person name="Diaz-Garcia L."/>
            <person name="Herrera K."/>
            <person name="Tarazona N.A."/>
            <person name="Sproer C."/>
            <person name="Overmann J."/>
            <person name="Jimenez D.J."/>
        </authorList>
    </citation>
    <scope>NUCLEOTIDE SEQUENCE</scope>
    <source>
        <strain evidence="7">MAG5</strain>
    </source>
</reference>
<dbReference type="PANTHER" id="PTHR13370:SF3">
    <property type="entry name" value="TRNA (GUANINE(10)-N2)-METHYLTRANSFERASE HOMOLOG"/>
    <property type="match status" value="1"/>
</dbReference>
<dbReference type="GO" id="GO:0009307">
    <property type="term" value="P:DNA restriction-modification system"/>
    <property type="evidence" value="ECO:0007669"/>
    <property type="project" value="UniProtKB-KW"/>
</dbReference>
<organism evidence="7 8">
    <name type="scientific">Candidatus Pristimantibacillus lignocellulolyticus</name>
    <dbReference type="NCBI Taxonomy" id="2994561"/>
    <lineage>
        <taxon>Bacteria</taxon>
        <taxon>Bacillati</taxon>
        <taxon>Bacillota</taxon>
        <taxon>Bacilli</taxon>
        <taxon>Bacillales</taxon>
        <taxon>Paenibacillaceae</taxon>
        <taxon>Candidatus Pristimantibacillus</taxon>
    </lineage>
</organism>
<proteinExistence type="inferred from homology"/>
<gene>
    <name evidence="7" type="ORF">NAG76_03365</name>
</gene>